<dbReference type="Pfam" id="PF23282">
    <property type="entry name" value="WHD_ROQ1"/>
    <property type="match status" value="1"/>
</dbReference>
<comment type="catalytic activity">
    <reaction evidence="6">
        <text>NAD(+) + H2O = ADP-D-ribose + nicotinamide + H(+)</text>
        <dbReference type="Rhea" id="RHEA:16301"/>
        <dbReference type="ChEBI" id="CHEBI:15377"/>
        <dbReference type="ChEBI" id="CHEBI:15378"/>
        <dbReference type="ChEBI" id="CHEBI:17154"/>
        <dbReference type="ChEBI" id="CHEBI:57540"/>
        <dbReference type="ChEBI" id="CHEBI:57967"/>
        <dbReference type="EC" id="3.2.2.6"/>
    </reaction>
    <physiologicalReaction direction="left-to-right" evidence="6">
        <dbReference type="Rhea" id="RHEA:16302"/>
    </physiologicalReaction>
</comment>
<dbReference type="SUPFAM" id="SSF52058">
    <property type="entry name" value="L domain-like"/>
    <property type="match status" value="1"/>
</dbReference>
<dbReference type="SUPFAM" id="SSF46785">
    <property type="entry name" value="Winged helix' DNA-binding domain"/>
    <property type="match status" value="1"/>
</dbReference>
<dbReference type="InterPro" id="IPR036390">
    <property type="entry name" value="WH_DNA-bd_sf"/>
</dbReference>
<accession>A0ABQ9M0J9</accession>
<dbReference type="InterPro" id="IPR044974">
    <property type="entry name" value="Disease_R_plants"/>
</dbReference>
<dbReference type="Gene3D" id="3.40.50.300">
    <property type="entry name" value="P-loop containing nucleotide triphosphate hydrolases"/>
    <property type="match status" value="1"/>
</dbReference>
<keyword evidence="2" id="KW-0433">Leucine-rich repeat</keyword>
<feature type="domain" description="NB-ARC" evidence="8">
    <location>
        <begin position="48"/>
        <end position="203"/>
    </location>
</feature>
<dbReference type="PANTHER" id="PTHR11017:SF509">
    <property type="entry name" value="ADP-RIBOSYL CYCLASE_CYCLIC ADP-RIBOSE HYDROLASE"/>
    <property type="match status" value="1"/>
</dbReference>
<comment type="caution">
    <text evidence="12">The sequence shown here is derived from an EMBL/GenBank/DDBJ whole genome shotgun (WGS) entry which is preliminary data.</text>
</comment>
<organism evidence="12 13">
    <name type="scientific">Hevea brasiliensis</name>
    <name type="common">Para rubber tree</name>
    <name type="synonym">Siphonia brasiliensis</name>
    <dbReference type="NCBI Taxonomy" id="3981"/>
    <lineage>
        <taxon>Eukaryota</taxon>
        <taxon>Viridiplantae</taxon>
        <taxon>Streptophyta</taxon>
        <taxon>Embryophyta</taxon>
        <taxon>Tracheophyta</taxon>
        <taxon>Spermatophyta</taxon>
        <taxon>Magnoliopsida</taxon>
        <taxon>eudicotyledons</taxon>
        <taxon>Gunneridae</taxon>
        <taxon>Pentapetalae</taxon>
        <taxon>rosids</taxon>
        <taxon>fabids</taxon>
        <taxon>Malpighiales</taxon>
        <taxon>Euphorbiaceae</taxon>
        <taxon>Crotonoideae</taxon>
        <taxon>Micrandreae</taxon>
        <taxon>Hevea</taxon>
    </lineage>
</organism>
<dbReference type="InterPro" id="IPR045344">
    <property type="entry name" value="C-JID"/>
</dbReference>
<keyword evidence="13" id="KW-1185">Reference proteome</keyword>
<dbReference type="Pfam" id="PF07725">
    <property type="entry name" value="LRR_3"/>
    <property type="match status" value="1"/>
</dbReference>
<evidence type="ECO:0000256" key="1">
    <source>
        <dbReference type="ARBA" id="ARBA00011982"/>
    </source>
</evidence>
<dbReference type="Gene3D" id="1.10.8.430">
    <property type="entry name" value="Helical domain of apoptotic protease-activating factors"/>
    <property type="match status" value="1"/>
</dbReference>
<dbReference type="InterPro" id="IPR032675">
    <property type="entry name" value="LRR_dom_sf"/>
</dbReference>
<gene>
    <name evidence="12" type="ORF">P3X46_016140</name>
</gene>
<evidence type="ECO:0000259" key="8">
    <source>
        <dbReference type="Pfam" id="PF00931"/>
    </source>
</evidence>
<feature type="domain" description="Disease resistance protein Roq1-like winged-helix" evidence="10">
    <location>
        <begin position="272"/>
        <end position="341"/>
    </location>
</feature>
<evidence type="ECO:0000313" key="13">
    <source>
        <dbReference type="Proteomes" id="UP001174677"/>
    </source>
</evidence>
<name>A0ABQ9M0J9_HEVBR</name>
<protein>
    <recommendedName>
        <fullName evidence="1">ADP-ribosyl cyclase/cyclic ADP-ribose hydrolase</fullName>
        <ecNumber evidence="1">3.2.2.6</ecNumber>
    </recommendedName>
</protein>
<dbReference type="Pfam" id="PF00931">
    <property type="entry name" value="NB-ARC"/>
    <property type="match status" value="1"/>
</dbReference>
<dbReference type="EC" id="3.2.2.6" evidence="1"/>
<feature type="domain" description="C-JID" evidence="9">
    <location>
        <begin position="749"/>
        <end position="890"/>
    </location>
</feature>
<feature type="region of interest" description="Disordered" evidence="7">
    <location>
        <begin position="930"/>
        <end position="959"/>
    </location>
</feature>
<keyword evidence="3" id="KW-0677">Repeat</keyword>
<evidence type="ECO:0000259" key="9">
    <source>
        <dbReference type="Pfam" id="PF20160"/>
    </source>
</evidence>
<dbReference type="Pfam" id="PF23286">
    <property type="entry name" value="LRR_13"/>
    <property type="match status" value="1"/>
</dbReference>
<dbReference type="InterPro" id="IPR002182">
    <property type="entry name" value="NB-ARC"/>
</dbReference>
<dbReference type="Proteomes" id="UP001174677">
    <property type="component" value="Chromosome 9"/>
</dbReference>
<dbReference type="PRINTS" id="PR00364">
    <property type="entry name" value="DISEASERSIST"/>
</dbReference>
<sequence>MQLVSVASVSSREITSSFHSCPSIPLQNYLVGMDLRLEELSSYMGIGSDDVRFVGIYGMGGIGKTTIAKAYYNWMSCQFEGRAFLANVRENCSKGGLLSLQEQLLSEILEKNVKIWNMYKGMDMIKSRLRFKRVLIVIDDVNQLNQLQELAGKSDWFGSGSRIIITTRDEHLLVSHGVDHIYKAKGLNKTEALQLFSLKAFKDSKPPIDYLNLSANFVRYADGLPLALEVLGSILFGKTLNEWRTALDRMRENPRTEISDILQISFDGLEDIEKQIFLDIACFFKGKNKDWTTEILDSCGFYPDIGIRVLIDRSLITIVGERLWMHDLLQEMGWKLVRQESPKEPGKRSRLWLYKDIFHVMSKNTGTEDVEGIVLELPEAEEARLNAKSFLKMKKLRLLIFHNVHFSNSLEYLSNELRFLKWHGYPFKSLPSNFQSKELVELDMRFSQVEKLWNGIKQFNMLKVMKLSHSKNLVKTPDFRGVPNLEKLILEGCIKLHEIDQSIVVLERLVVLNLKDCKRLVSLPEGIYGLKTLKIVNISGCSKLDYTVEELGHVESLEELDVSETEIKQASSSLFHFKNLKIFSISGCKGQTRSLLSMLPGKGSNASGFCSLMELDLSNCNIQDGTIPSNLSCLSSLREINLSGNNFISLPASINRLSKLERLDLNNCRSLQSLQAFPPNVKFISAHACSSLETLPETVDASSLRSPGLNFANCFKLARNQGCNNNAFMMLRRHLQGMSDPKTRFDMVVPGSNIPKWFSHQSLGDSSAKVELPLVWFDSKWMGFAFCAIFIIHNRPTPNFFYDLDLTCLLKINGHTWRHQLYDGFLTAMEQYGSDHLWVFYLSRYEFLGIDWQDMGQTTCRHVLEVMFRAHGLGFYVKKIGVRLVYEQDVLEFNQTINQFQSFDYENLDVLHHGLDKSAVDGALIKRSYDDHHDNDGPESIGKCMFEEEPQPKRLKEVD</sequence>
<dbReference type="EMBL" id="JARPOI010000009">
    <property type="protein sequence ID" value="KAJ9172955.1"/>
    <property type="molecule type" value="Genomic_DNA"/>
</dbReference>
<evidence type="ECO:0000259" key="11">
    <source>
        <dbReference type="Pfam" id="PF23286"/>
    </source>
</evidence>
<feature type="compositionally biased region" description="Basic and acidic residues" evidence="7">
    <location>
        <begin position="950"/>
        <end position="959"/>
    </location>
</feature>
<feature type="domain" description="Disease resistance protein RPS4B/Roq1-like leucine-rich repeats" evidence="11">
    <location>
        <begin position="506"/>
        <end position="700"/>
    </location>
</feature>
<evidence type="ECO:0000256" key="5">
    <source>
        <dbReference type="ARBA" id="ARBA00023027"/>
    </source>
</evidence>
<reference evidence="12" key="1">
    <citation type="journal article" date="2023" name="Plant Biotechnol. J.">
        <title>Chromosome-level wild Hevea brasiliensis genome provides new tools for genomic-assisted breeding and valuable loci to elevate rubber yield.</title>
        <authorList>
            <person name="Cheng H."/>
            <person name="Song X."/>
            <person name="Hu Y."/>
            <person name="Wu T."/>
            <person name="Yang Q."/>
            <person name="An Z."/>
            <person name="Feng S."/>
            <person name="Deng Z."/>
            <person name="Wu W."/>
            <person name="Zeng X."/>
            <person name="Tu M."/>
            <person name="Wang X."/>
            <person name="Huang H."/>
        </authorList>
    </citation>
    <scope>NUCLEOTIDE SEQUENCE</scope>
    <source>
        <strain evidence="12">MT/VB/25A 57/8</strain>
    </source>
</reference>
<proteinExistence type="predicted"/>
<evidence type="ECO:0000259" key="10">
    <source>
        <dbReference type="Pfam" id="PF23282"/>
    </source>
</evidence>
<dbReference type="InterPro" id="IPR058546">
    <property type="entry name" value="RPS4B/Roq1-like_LRR"/>
</dbReference>
<evidence type="ECO:0000256" key="4">
    <source>
        <dbReference type="ARBA" id="ARBA00022821"/>
    </source>
</evidence>
<evidence type="ECO:0000256" key="7">
    <source>
        <dbReference type="SAM" id="MobiDB-lite"/>
    </source>
</evidence>
<dbReference type="InterPro" id="IPR027417">
    <property type="entry name" value="P-loop_NTPase"/>
</dbReference>
<evidence type="ECO:0000313" key="12">
    <source>
        <dbReference type="EMBL" id="KAJ9172955.1"/>
    </source>
</evidence>
<dbReference type="PANTHER" id="PTHR11017">
    <property type="entry name" value="LEUCINE-RICH REPEAT-CONTAINING PROTEIN"/>
    <property type="match status" value="1"/>
</dbReference>
<keyword evidence="5" id="KW-0520">NAD</keyword>
<evidence type="ECO:0000256" key="6">
    <source>
        <dbReference type="ARBA" id="ARBA00047304"/>
    </source>
</evidence>
<dbReference type="InterPro" id="IPR011713">
    <property type="entry name" value="Leu-rich_rpt_3"/>
</dbReference>
<dbReference type="Pfam" id="PF20160">
    <property type="entry name" value="C-JID"/>
    <property type="match status" value="1"/>
</dbReference>
<dbReference type="Gene3D" id="3.80.10.10">
    <property type="entry name" value="Ribonuclease Inhibitor"/>
    <property type="match status" value="2"/>
</dbReference>
<dbReference type="InterPro" id="IPR058192">
    <property type="entry name" value="WHD_ROQ1-like"/>
</dbReference>
<dbReference type="InterPro" id="IPR042197">
    <property type="entry name" value="Apaf_helical"/>
</dbReference>
<dbReference type="SUPFAM" id="SSF52540">
    <property type="entry name" value="P-loop containing nucleoside triphosphate hydrolases"/>
    <property type="match status" value="1"/>
</dbReference>
<keyword evidence="4" id="KW-0611">Plant defense</keyword>
<evidence type="ECO:0000256" key="2">
    <source>
        <dbReference type="ARBA" id="ARBA00022614"/>
    </source>
</evidence>
<evidence type="ECO:0000256" key="3">
    <source>
        <dbReference type="ARBA" id="ARBA00022737"/>
    </source>
</evidence>